<evidence type="ECO:0000256" key="2">
    <source>
        <dbReference type="SAM" id="Phobius"/>
    </source>
</evidence>
<gene>
    <name evidence="3" type="ORF">CTheo_755</name>
</gene>
<comment type="caution">
    <text evidence="3">The sequence shown here is derived from an EMBL/GenBank/DDBJ whole genome shotgun (WGS) entry which is preliminary data.</text>
</comment>
<accession>A0A5N5QVF2</accession>
<keyword evidence="2" id="KW-1133">Transmembrane helix</keyword>
<evidence type="ECO:0000313" key="4">
    <source>
        <dbReference type="Proteomes" id="UP000383932"/>
    </source>
</evidence>
<sequence>MHHFCKLVERELAISGVTAPVVTYLAPLLVMLITFLSEEGVYIEVDLDLFRQIYRHRDMIMSLGSSPAINVKSKLEASENLWMNMQLHYPNAFNIDAVRLGLPLVLLILCSRARMQLELSEKHIRKLLVLFNALEIARYFMELFGPYQTLELVKDFNKIVDMGEGVERGLVLLHPSRSEPEEIADPLIPHGEMFDRTFLLDPFSYRIVRNRVDEELLFLFEAVGSWVAPIDKLAALEGPRDDDSIYSSSTGSSGSSDLNLDFEFSRLSKHHSMTTEESEVVTPKPVHKATMEYDADTEATPRPRLRARKPVVCLPRVAPLRVKPRLHGTPWAPLVPRRLCIVPTPFGTESPKAMEIEETGIDPREASCNETGSLDGVMLGRSHISTYSDDVEAELNALEENSSVEDLPARRLTIHANTPIEDLRELAIDMVEPQLAHFYDSRSIHADIGRAPNPSKPKGLGLPQVFNPLVSKPVQPIVESPKDNTTQFTKAKPPKKSLLNRLNPLKHLTRRFKK</sequence>
<keyword evidence="2" id="KW-0812">Transmembrane</keyword>
<evidence type="ECO:0000313" key="3">
    <source>
        <dbReference type="EMBL" id="KAB5595742.1"/>
    </source>
</evidence>
<dbReference type="EMBL" id="SSOP01000006">
    <property type="protein sequence ID" value="KAB5595742.1"/>
    <property type="molecule type" value="Genomic_DNA"/>
</dbReference>
<protein>
    <submittedName>
        <fullName evidence="3">Uncharacterized protein</fullName>
    </submittedName>
</protein>
<feature type="transmembrane region" description="Helical" evidence="2">
    <location>
        <begin position="12"/>
        <end position="36"/>
    </location>
</feature>
<dbReference type="Proteomes" id="UP000383932">
    <property type="component" value="Unassembled WGS sequence"/>
</dbReference>
<organism evidence="3 4">
    <name type="scientific">Ceratobasidium theobromae</name>
    <dbReference type="NCBI Taxonomy" id="1582974"/>
    <lineage>
        <taxon>Eukaryota</taxon>
        <taxon>Fungi</taxon>
        <taxon>Dikarya</taxon>
        <taxon>Basidiomycota</taxon>
        <taxon>Agaricomycotina</taxon>
        <taxon>Agaricomycetes</taxon>
        <taxon>Cantharellales</taxon>
        <taxon>Ceratobasidiaceae</taxon>
        <taxon>Ceratobasidium</taxon>
    </lineage>
</organism>
<feature type="region of interest" description="Disordered" evidence="1">
    <location>
        <begin position="475"/>
        <end position="498"/>
    </location>
</feature>
<keyword evidence="4" id="KW-1185">Reference proteome</keyword>
<proteinExistence type="predicted"/>
<reference evidence="3 4" key="1">
    <citation type="journal article" date="2019" name="Fungal Biol. Biotechnol.">
        <title>Draft genome sequence of fastidious pathogen Ceratobasidium theobromae, which causes vascular-streak dieback in Theobroma cacao.</title>
        <authorList>
            <person name="Ali S.S."/>
            <person name="Asman A."/>
            <person name="Shao J."/>
            <person name="Firmansyah A.P."/>
            <person name="Susilo A.W."/>
            <person name="Rosmana A."/>
            <person name="McMahon P."/>
            <person name="Junaid M."/>
            <person name="Guest D."/>
            <person name="Kheng T.Y."/>
            <person name="Meinhardt L.W."/>
            <person name="Bailey B.A."/>
        </authorList>
    </citation>
    <scope>NUCLEOTIDE SEQUENCE [LARGE SCALE GENOMIC DNA]</scope>
    <source>
        <strain evidence="3 4">CT2</strain>
    </source>
</reference>
<evidence type="ECO:0000256" key="1">
    <source>
        <dbReference type="SAM" id="MobiDB-lite"/>
    </source>
</evidence>
<dbReference type="AlphaFoldDB" id="A0A5N5QVF2"/>
<keyword evidence="2" id="KW-0472">Membrane</keyword>
<name>A0A5N5QVF2_9AGAM</name>